<proteinExistence type="predicted"/>
<keyword evidence="3" id="KW-1185">Reference proteome</keyword>
<gene>
    <name evidence="2" type="ORF">HD556DRAFT_1443036</name>
</gene>
<comment type="caution">
    <text evidence="2">The sequence shown here is derived from an EMBL/GenBank/DDBJ whole genome shotgun (WGS) entry which is preliminary data.</text>
</comment>
<evidence type="ECO:0000313" key="2">
    <source>
        <dbReference type="EMBL" id="KAG1794468.1"/>
    </source>
</evidence>
<dbReference type="RefSeq" id="XP_041160635.1">
    <property type="nucleotide sequence ID" value="XM_041306551.1"/>
</dbReference>
<organism evidence="2 3">
    <name type="scientific">Suillus plorans</name>
    <dbReference type="NCBI Taxonomy" id="116603"/>
    <lineage>
        <taxon>Eukaryota</taxon>
        <taxon>Fungi</taxon>
        <taxon>Dikarya</taxon>
        <taxon>Basidiomycota</taxon>
        <taxon>Agaricomycotina</taxon>
        <taxon>Agaricomycetes</taxon>
        <taxon>Agaricomycetidae</taxon>
        <taxon>Boletales</taxon>
        <taxon>Suillineae</taxon>
        <taxon>Suillaceae</taxon>
        <taxon>Suillus</taxon>
    </lineage>
</organism>
<feature type="compositionally biased region" description="Low complexity" evidence="1">
    <location>
        <begin position="17"/>
        <end position="27"/>
    </location>
</feature>
<feature type="compositionally biased region" description="Low complexity" evidence="1">
    <location>
        <begin position="87"/>
        <end position="100"/>
    </location>
</feature>
<evidence type="ECO:0000313" key="3">
    <source>
        <dbReference type="Proteomes" id="UP000719766"/>
    </source>
</evidence>
<feature type="region of interest" description="Disordered" evidence="1">
    <location>
        <begin position="1"/>
        <end position="108"/>
    </location>
</feature>
<feature type="region of interest" description="Disordered" evidence="1">
    <location>
        <begin position="289"/>
        <end position="313"/>
    </location>
</feature>
<sequence>MEHSQAGEPKMHPCFTPPSSTGQPSPTRQDEDSKSSCQLWPDGVQTRGQVTGSEHNSSCRDRRHYYRPDHIPMRFRVSSQHLRGRRSSSPSSDSDITNNSSEDELFVLPDLPPSKNLSYYVQRAKRQFKPYDTHRGHGPNAIELRFLHKSVGKHSGETDMTVADVQAGKELFERGLRGMSGKAVAQAVVAMQATRESKRLHVLTTAWEIESSVQRTKLLEMMLEQDALEYARSDAEASSFNKLLVGRTSKELNIDIDFNIGAYGCDITSFVVSDVQLDHLEGFAHKLGLPDEGNDDRMDSEGGSPDCKFDVNS</sequence>
<evidence type="ECO:0000256" key="1">
    <source>
        <dbReference type="SAM" id="MobiDB-lite"/>
    </source>
</evidence>
<reference evidence="2" key="1">
    <citation type="journal article" date="2020" name="New Phytol.">
        <title>Comparative genomics reveals dynamic genome evolution in host specialist ectomycorrhizal fungi.</title>
        <authorList>
            <person name="Lofgren L.A."/>
            <person name="Nguyen N.H."/>
            <person name="Vilgalys R."/>
            <person name="Ruytinx J."/>
            <person name="Liao H.L."/>
            <person name="Branco S."/>
            <person name="Kuo A."/>
            <person name="LaButti K."/>
            <person name="Lipzen A."/>
            <person name="Andreopoulos W."/>
            <person name="Pangilinan J."/>
            <person name="Riley R."/>
            <person name="Hundley H."/>
            <person name="Na H."/>
            <person name="Barry K."/>
            <person name="Grigoriev I.V."/>
            <person name="Stajich J.E."/>
            <person name="Kennedy P.G."/>
        </authorList>
    </citation>
    <scope>NUCLEOTIDE SEQUENCE</scope>
    <source>
        <strain evidence="2">S12</strain>
    </source>
</reference>
<feature type="compositionally biased region" description="Polar residues" evidence="1">
    <location>
        <begin position="46"/>
        <end position="56"/>
    </location>
</feature>
<name>A0A9P7AQL2_9AGAM</name>
<dbReference type="GeneID" id="64600315"/>
<dbReference type="Proteomes" id="UP000719766">
    <property type="component" value="Unassembled WGS sequence"/>
</dbReference>
<dbReference type="AlphaFoldDB" id="A0A9P7AQL2"/>
<dbReference type="EMBL" id="JABBWE010000026">
    <property type="protein sequence ID" value="KAG1794468.1"/>
    <property type="molecule type" value="Genomic_DNA"/>
</dbReference>
<dbReference type="OrthoDB" id="2679361at2759"/>
<feature type="compositionally biased region" description="Basic and acidic residues" evidence="1">
    <location>
        <begin position="1"/>
        <end position="11"/>
    </location>
</feature>
<accession>A0A9P7AQL2</accession>
<protein>
    <submittedName>
        <fullName evidence="2">Uncharacterized protein</fullName>
    </submittedName>
</protein>